<dbReference type="Pfam" id="PF11776">
    <property type="entry name" value="RcnB"/>
    <property type="match status" value="1"/>
</dbReference>
<proteinExistence type="predicted"/>
<feature type="signal peptide" evidence="2">
    <location>
        <begin position="1"/>
        <end position="21"/>
    </location>
</feature>
<evidence type="ECO:0000256" key="1">
    <source>
        <dbReference type="SAM" id="MobiDB-lite"/>
    </source>
</evidence>
<dbReference type="Gene3D" id="3.10.450.160">
    <property type="entry name" value="inner membrane protein cigr"/>
    <property type="match status" value="1"/>
</dbReference>
<accession>A0A0M3AQC2</accession>
<evidence type="ECO:0000256" key="2">
    <source>
        <dbReference type="SAM" id="SignalP"/>
    </source>
</evidence>
<dbReference type="InterPro" id="IPR024572">
    <property type="entry name" value="RcnB"/>
</dbReference>
<gene>
    <name evidence="3" type="ORF">YP76_10840</name>
</gene>
<protein>
    <submittedName>
        <fullName evidence="3">Membrane protein</fullName>
    </submittedName>
</protein>
<keyword evidence="2" id="KW-0732">Signal</keyword>
<dbReference type="RefSeq" id="WP_046763603.1">
    <property type="nucleotide sequence ID" value="NZ_LBIC01000004.1"/>
</dbReference>
<organism evidence="3 4">
    <name type="scientific">Sphingobium chungbukense</name>
    <dbReference type="NCBI Taxonomy" id="56193"/>
    <lineage>
        <taxon>Bacteria</taxon>
        <taxon>Pseudomonadati</taxon>
        <taxon>Pseudomonadota</taxon>
        <taxon>Alphaproteobacteria</taxon>
        <taxon>Sphingomonadales</taxon>
        <taxon>Sphingomonadaceae</taxon>
        <taxon>Sphingobium</taxon>
    </lineage>
</organism>
<comment type="caution">
    <text evidence="3">The sequence shown here is derived from an EMBL/GenBank/DDBJ whole genome shotgun (WGS) entry which is preliminary data.</text>
</comment>
<evidence type="ECO:0000313" key="4">
    <source>
        <dbReference type="Proteomes" id="UP000033874"/>
    </source>
</evidence>
<keyword evidence="4" id="KW-1185">Reference proteome</keyword>
<feature type="chain" id="PRO_5005650493" evidence="2">
    <location>
        <begin position="22"/>
        <end position="156"/>
    </location>
</feature>
<evidence type="ECO:0000313" key="3">
    <source>
        <dbReference type="EMBL" id="KKW92397.1"/>
    </source>
</evidence>
<reference evidence="3 4" key="1">
    <citation type="submission" date="2015-04" db="EMBL/GenBank/DDBJ databases">
        <title>Genome sequence of aromatic hydrocarbons-degrading Sphingobium chungbukense DJ77.</title>
        <authorList>
            <person name="Kim Y.-C."/>
            <person name="Chae J.-C."/>
        </authorList>
    </citation>
    <scope>NUCLEOTIDE SEQUENCE [LARGE SCALE GENOMIC DNA]</scope>
    <source>
        <strain evidence="3 4">DJ77</strain>
    </source>
</reference>
<feature type="region of interest" description="Disordered" evidence="1">
    <location>
        <begin position="40"/>
        <end position="59"/>
    </location>
</feature>
<dbReference type="EMBL" id="LBIC01000004">
    <property type="protein sequence ID" value="KKW92397.1"/>
    <property type="molecule type" value="Genomic_DNA"/>
</dbReference>
<dbReference type="STRING" id="56193.YP76_10840"/>
<dbReference type="AlphaFoldDB" id="A0A0M3AQC2"/>
<dbReference type="Proteomes" id="UP000033874">
    <property type="component" value="Unassembled WGS sequence"/>
</dbReference>
<name>A0A0M3AQC2_9SPHN</name>
<dbReference type="PATRIC" id="fig|56193.3.peg.2250"/>
<sequence length="156" mass="19069">MRKLIILGLMAATVIPGAAMAQSRAEVRDSARDLRQEQRELRDAQRYGNRHDVREERRDVRDARQELREDWRDYRKSHRDVYRGGNWRAPFRYNRWEVGSRLRPNYYNSRYYISDPYRYRLPRAGANQQWVRHYNDVLLVNVRTGRVVEVHRGFFW</sequence>